<name>W7T660_9STRA</name>
<feature type="region of interest" description="Disordered" evidence="1">
    <location>
        <begin position="77"/>
        <end position="102"/>
    </location>
</feature>
<organism evidence="2 3">
    <name type="scientific">Nannochloropsis gaditana</name>
    <dbReference type="NCBI Taxonomy" id="72520"/>
    <lineage>
        <taxon>Eukaryota</taxon>
        <taxon>Sar</taxon>
        <taxon>Stramenopiles</taxon>
        <taxon>Ochrophyta</taxon>
        <taxon>Eustigmatophyceae</taxon>
        <taxon>Eustigmatales</taxon>
        <taxon>Monodopsidaceae</taxon>
        <taxon>Nannochloropsis</taxon>
    </lineage>
</organism>
<gene>
    <name evidence="2" type="ORF">Naga_101706g2</name>
</gene>
<reference evidence="2 3" key="1">
    <citation type="journal article" date="2014" name="Mol. Plant">
        <title>Chromosome Scale Genome Assembly and Transcriptome Profiling of Nannochloropsis gaditana in Nitrogen Depletion.</title>
        <authorList>
            <person name="Corteggiani Carpinelli E."/>
            <person name="Telatin A."/>
            <person name="Vitulo N."/>
            <person name="Forcato C."/>
            <person name="D'Angelo M."/>
            <person name="Schiavon R."/>
            <person name="Vezzi A."/>
            <person name="Giacometti G.M."/>
            <person name="Morosinotto T."/>
            <person name="Valle G."/>
        </authorList>
    </citation>
    <scope>NUCLEOTIDE SEQUENCE [LARGE SCALE GENOMIC DNA]</scope>
    <source>
        <strain evidence="2 3">B-31</strain>
    </source>
</reference>
<protein>
    <submittedName>
        <fullName evidence="2">Uncharacterized protein</fullName>
    </submittedName>
</protein>
<comment type="caution">
    <text evidence="2">The sequence shown here is derived from an EMBL/GenBank/DDBJ whole genome shotgun (WGS) entry which is preliminary data.</text>
</comment>
<accession>W7T660</accession>
<proteinExistence type="predicted"/>
<dbReference type="Proteomes" id="UP000019335">
    <property type="component" value="Unassembled WGS sequence"/>
</dbReference>
<evidence type="ECO:0000313" key="3">
    <source>
        <dbReference type="Proteomes" id="UP000019335"/>
    </source>
</evidence>
<evidence type="ECO:0000313" key="2">
    <source>
        <dbReference type="EMBL" id="EWM21987.1"/>
    </source>
</evidence>
<dbReference type="AlphaFoldDB" id="W7T660"/>
<dbReference type="EMBL" id="AZIL01002312">
    <property type="protein sequence ID" value="EWM21987.1"/>
    <property type="molecule type" value="Genomic_DNA"/>
</dbReference>
<sequence length="102" mass="11099">MGQNQSSAPSQAEVSSALAVMEAVTQEDCPRWTKKKLKELMRAMKALGARSGKPTLIYRCDLEAALKKTGLQDTVEGEILGNERGGGRKRAGQRHSDEVGRQ</sequence>
<evidence type="ECO:0000256" key="1">
    <source>
        <dbReference type="SAM" id="MobiDB-lite"/>
    </source>
</evidence>
<keyword evidence="3" id="KW-1185">Reference proteome</keyword>